<dbReference type="InterPro" id="IPR044068">
    <property type="entry name" value="CB"/>
</dbReference>
<dbReference type="InterPro" id="IPR050090">
    <property type="entry name" value="Tyrosine_recombinase_XerCD"/>
</dbReference>
<dbReference type="EMBL" id="CP031148">
    <property type="protein sequence ID" value="AXG08647.1"/>
    <property type="molecule type" value="Genomic_DNA"/>
</dbReference>
<dbReference type="RefSeq" id="WP_114604923.1">
    <property type="nucleotide sequence ID" value="NZ_CP031148.1"/>
</dbReference>
<dbReference type="InterPro" id="IPR010998">
    <property type="entry name" value="Integrase_recombinase_N"/>
</dbReference>
<feature type="region of interest" description="Disordered" evidence="5">
    <location>
        <begin position="323"/>
        <end position="349"/>
    </location>
</feature>
<feature type="domain" description="Tyr recombinase" evidence="6">
    <location>
        <begin position="121"/>
        <end position="346"/>
    </location>
</feature>
<dbReference type="SUPFAM" id="SSF56349">
    <property type="entry name" value="DNA breaking-rejoining enzymes"/>
    <property type="match status" value="1"/>
</dbReference>
<dbReference type="GO" id="GO:0006310">
    <property type="term" value="P:DNA recombination"/>
    <property type="evidence" value="ECO:0007669"/>
    <property type="project" value="UniProtKB-KW"/>
</dbReference>
<evidence type="ECO:0000256" key="3">
    <source>
        <dbReference type="ARBA" id="ARBA00023172"/>
    </source>
</evidence>
<evidence type="ECO:0000313" key="9">
    <source>
        <dbReference type="Proteomes" id="UP000252985"/>
    </source>
</evidence>
<evidence type="ECO:0000256" key="4">
    <source>
        <dbReference type="PROSITE-ProRule" id="PRU01248"/>
    </source>
</evidence>
<sequence length="349" mass="40107">MSDLDPLSPEEGVRLYLDAKKDDLAAETLKSQEYRLNAFVQWCNEEGIENLNELSGRDVYAYRVWRREGQGEGRESVAPITLRGQLATARAFLRFCGDIEAVPPDLYDRVPLPTLSNGEEVSDSTLDPDHVAAILDYLSQFKYATRDHLIVLLGWHTGARLGGLRGLDLGDVDLDGDHPRVSGPAVHFVHRPETGTPLKNKDKSTRWNRISEYVAEVIRDYLKETRDDVTDEYGREPLFTTRNGRPVPSTIRESLYRVTRPCWRNEPCPHDRDIEDCEATNIQKATRCPSSRSPHDLRSGRVTFYRRQNVPRRIVEDRLNASENILDKHYDRRSEPEKAEQRSEYLPDF</sequence>
<keyword evidence="3" id="KW-0233">DNA recombination</keyword>
<dbReference type="Proteomes" id="UP000252985">
    <property type="component" value="Chromosome"/>
</dbReference>
<dbReference type="GeneID" id="37285627"/>
<dbReference type="PANTHER" id="PTHR30349">
    <property type="entry name" value="PHAGE INTEGRASE-RELATED"/>
    <property type="match status" value="1"/>
</dbReference>
<gene>
    <name evidence="8" type="ORF">DU484_01575</name>
</gene>
<evidence type="ECO:0000259" key="6">
    <source>
        <dbReference type="PROSITE" id="PS51898"/>
    </source>
</evidence>
<evidence type="ECO:0000256" key="2">
    <source>
        <dbReference type="ARBA" id="ARBA00023125"/>
    </source>
</evidence>
<dbReference type="Gene3D" id="1.10.150.130">
    <property type="match status" value="1"/>
</dbReference>
<evidence type="ECO:0000313" key="8">
    <source>
        <dbReference type="EMBL" id="AXG08647.1"/>
    </source>
</evidence>
<evidence type="ECO:0000256" key="1">
    <source>
        <dbReference type="ARBA" id="ARBA00022908"/>
    </source>
</evidence>
<dbReference type="InterPro" id="IPR002104">
    <property type="entry name" value="Integrase_catalytic"/>
</dbReference>
<protein>
    <submittedName>
        <fullName evidence="8">Site-specific integrase</fullName>
    </submittedName>
</protein>
<feature type="domain" description="Core-binding (CB)" evidence="7">
    <location>
        <begin position="7"/>
        <end position="97"/>
    </location>
</feature>
<reference evidence="8 9" key="1">
    <citation type="submission" date="2018-07" db="EMBL/GenBank/DDBJ databases">
        <title>Genome sequences of Haloplanus sp. CBA1112.</title>
        <authorList>
            <person name="Kim Y.B."/>
            <person name="Roh S.W."/>
        </authorList>
    </citation>
    <scope>NUCLEOTIDE SEQUENCE [LARGE SCALE GENOMIC DNA]</scope>
    <source>
        <strain evidence="8 9">CBA1112</strain>
    </source>
</reference>
<dbReference type="Gene3D" id="1.10.443.10">
    <property type="entry name" value="Intergrase catalytic core"/>
    <property type="match status" value="1"/>
</dbReference>
<dbReference type="Pfam" id="PF00589">
    <property type="entry name" value="Phage_integrase"/>
    <property type="match status" value="1"/>
</dbReference>
<keyword evidence="1" id="KW-0229">DNA integration</keyword>
<dbReference type="PROSITE" id="PS51900">
    <property type="entry name" value="CB"/>
    <property type="match status" value="1"/>
</dbReference>
<dbReference type="AlphaFoldDB" id="A0A345E8X5"/>
<dbReference type="GO" id="GO:0015074">
    <property type="term" value="P:DNA integration"/>
    <property type="evidence" value="ECO:0007669"/>
    <property type="project" value="UniProtKB-KW"/>
</dbReference>
<dbReference type="GO" id="GO:0003677">
    <property type="term" value="F:DNA binding"/>
    <property type="evidence" value="ECO:0007669"/>
    <property type="project" value="UniProtKB-UniRule"/>
</dbReference>
<dbReference type="InterPro" id="IPR013762">
    <property type="entry name" value="Integrase-like_cat_sf"/>
</dbReference>
<proteinExistence type="predicted"/>
<organism evidence="8 9">
    <name type="scientific">Haloplanus rubicundus</name>
    <dbReference type="NCBI Taxonomy" id="1547898"/>
    <lineage>
        <taxon>Archaea</taxon>
        <taxon>Methanobacteriati</taxon>
        <taxon>Methanobacteriota</taxon>
        <taxon>Stenosarchaea group</taxon>
        <taxon>Halobacteria</taxon>
        <taxon>Halobacteriales</taxon>
        <taxon>Haloferacaceae</taxon>
        <taxon>Haloplanus</taxon>
    </lineage>
</organism>
<name>A0A345E8X5_9EURY</name>
<evidence type="ECO:0000256" key="5">
    <source>
        <dbReference type="SAM" id="MobiDB-lite"/>
    </source>
</evidence>
<evidence type="ECO:0000259" key="7">
    <source>
        <dbReference type="PROSITE" id="PS51900"/>
    </source>
</evidence>
<accession>A0A345E8X5</accession>
<keyword evidence="2 4" id="KW-0238">DNA-binding</keyword>
<dbReference type="InterPro" id="IPR011010">
    <property type="entry name" value="DNA_brk_join_enz"/>
</dbReference>
<dbReference type="PANTHER" id="PTHR30349:SF41">
    <property type="entry name" value="INTEGRASE_RECOMBINASE PROTEIN MJ0367-RELATED"/>
    <property type="match status" value="1"/>
</dbReference>
<dbReference type="PROSITE" id="PS51898">
    <property type="entry name" value="TYR_RECOMBINASE"/>
    <property type="match status" value="1"/>
</dbReference>
<dbReference type="KEGG" id="haq:DU484_01575"/>